<dbReference type="Proteomes" id="UP001177670">
    <property type="component" value="Unassembled WGS sequence"/>
</dbReference>
<gene>
    <name evidence="2" type="ORF">K0M31_010111</name>
</gene>
<dbReference type="EMBL" id="JAHYIQ010000025">
    <property type="protein sequence ID" value="KAK1121800.1"/>
    <property type="molecule type" value="Genomic_DNA"/>
</dbReference>
<organism evidence="2 3">
    <name type="scientific">Melipona bicolor</name>
    <dbReference type="NCBI Taxonomy" id="60889"/>
    <lineage>
        <taxon>Eukaryota</taxon>
        <taxon>Metazoa</taxon>
        <taxon>Ecdysozoa</taxon>
        <taxon>Arthropoda</taxon>
        <taxon>Hexapoda</taxon>
        <taxon>Insecta</taxon>
        <taxon>Pterygota</taxon>
        <taxon>Neoptera</taxon>
        <taxon>Endopterygota</taxon>
        <taxon>Hymenoptera</taxon>
        <taxon>Apocrita</taxon>
        <taxon>Aculeata</taxon>
        <taxon>Apoidea</taxon>
        <taxon>Anthophila</taxon>
        <taxon>Apidae</taxon>
        <taxon>Melipona</taxon>
    </lineage>
</organism>
<evidence type="ECO:0000256" key="1">
    <source>
        <dbReference type="SAM" id="MobiDB-lite"/>
    </source>
</evidence>
<accession>A0AA40FM94</accession>
<feature type="compositionally biased region" description="Basic and acidic residues" evidence="1">
    <location>
        <begin position="42"/>
        <end position="61"/>
    </location>
</feature>
<comment type="caution">
    <text evidence="2">The sequence shown here is derived from an EMBL/GenBank/DDBJ whole genome shotgun (WGS) entry which is preliminary data.</text>
</comment>
<evidence type="ECO:0000313" key="3">
    <source>
        <dbReference type="Proteomes" id="UP001177670"/>
    </source>
</evidence>
<protein>
    <submittedName>
        <fullName evidence="2">Uncharacterized protein</fullName>
    </submittedName>
</protein>
<evidence type="ECO:0000313" key="2">
    <source>
        <dbReference type="EMBL" id="KAK1121800.1"/>
    </source>
</evidence>
<feature type="region of interest" description="Disordered" evidence="1">
    <location>
        <begin position="39"/>
        <end position="61"/>
    </location>
</feature>
<reference evidence="2" key="1">
    <citation type="submission" date="2021-10" db="EMBL/GenBank/DDBJ databases">
        <title>Melipona bicolor Genome sequencing and assembly.</title>
        <authorList>
            <person name="Araujo N.S."/>
            <person name="Arias M.C."/>
        </authorList>
    </citation>
    <scope>NUCLEOTIDE SEQUENCE</scope>
    <source>
        <strain evidence="2">USP_2M_L1-L4_2017</strain>
        <tissue evidence="2">Whole body</tissue>
    </source>
</reference>
<proteinExistence type="predicted"/>
<dbReference type="AlphaFoldDB" id="A0AA40FM94"/>
<sequence>MQQDLAKKNWEGRGNVESLKKISEMEDQNKTIKIVKRGWWKKSSERKREEEESWLERREEK</sequence>
<name>A0AA40FM94_9HYME</name>
<keyword evidence="3" id="KW-1185">Reference proteome</keyword>